<protein>
    <submittedName>
        <fullName evidence="1">Uncharacterized protein</fullName>
    </submittedName>
</protein>
<proteinExistence type="predicted"/>
<dbReference type="AlphaFoldDB" id="A0AAW1Y1P7"/>
<evidence type="ECO:0000313" key="2">
    <source>
        <dbReference type="Proteomes" id="UP001457282"/>
    </source>
</evidence>
<organism evidence="1 2">
    <name type="scientific">Rubus argutus</name>
    <name type="common">Southern blackberry</name>
    <dbReference type="NCBI Taxonomy" id="59490"/>
    <lineage>
        <taxon>Eukaryota</taxon>
        <taxon>Viridiplantae</taxon>
        <taxon>Streptophyta</taxon>
        <taxon>Embryophyta</taxon>
        <taxon>Tracheophyta</taxon>
        <taxon>Spermatophyta</taxon>
        <taxon>Magnoliopsida</taxon>
        <taxon>eudicotyledons</taxon>
        <taxon>Gunneridae</taxon>
        <taxon>Pentapetalae</taxon>
        <taxon>rosids</taxon>
        <taxon>fabids</taxon>
        <taxon>Rosales</taxon>
        <taxon>Rosaceae</taxon>
        <taxon>Rosoideae</taxon>
        <taxon>Rosoideae incertae sedis</taxon>
        <taxon>Rubus</taxon>
    </lineage>
</organism>
<dbReference type="EMBL" id="JBEDUW010000002">
    <property type="protein sequence ID" value="KAK9942606.1"/>
    <property type="molecule type" value="Genomic_DNA"/>
</dbReference>
<accession>A0AAW1Y1P7</accession>
<sequence>MSVCSNDSDSGQFVNSGVWESDFVKKDVSFILNDAIDKHLIEQVFDDDIFQFLKIASDCVQPYPYQIALIN</sequence>
<comment type="caution">
    <text evidence="1">The sequence shown here is derived from an EMBL/GenBank/DDBJ whole genome shotgun (WGS) entry which is preliminary data.</text>
</comment>
<reference evidence="1 2" key="1">
    <citation type="journal article" date="2023" name="G3 (Bethesda)">
        <title>A chromosome-length genome assembly and annotation of blackberry (Rubus argutus, cv. 'Hillquist').</title>
        <authorList>
            <person name="Bruna T."/>
            <person name="Aryal R."/>
            <person name="Dudchenko O."/>
            <person name="Sargent D.J."/>
            <person name="Mead D."/>
            <person name="Buti M."/>
            <person name="Cavallini A."/>
            <person name="Hytonen T."/>
            <person name="Andres J."/>
            <person name="Pham M."/>
            <person name="Weisz D."/>
            <person name="Mascagni F."/>
            <person name="Usai G."/>
            <person name="Natali L."/>
            <person name="Bassil N."/>
            <person name="Fernandez G.E."/>
            <person name="Lomsadze A."/>
            <person name="Armour M."/>
            <person name="Olukolu B."/>
            <person name="Poorten T."/>
            <person name="Britton C."/>
            <person name="Davik J."/>
            <person name="Ashrafi H."/>
            <person name="Aiden E.L."/>
            <person name="Borodovsky M."/>
            <person name="Worthington M."/>
        </authorList>
    </citation>
    <scope>NUCLEOTIDE SEQUENCE [LARGE SCALE GENOMIC DNA]</scope>
    <source>
        <strain evidence="1">PI 553951</strain>
    </source>
</reference>
<evidence type="ECO:0000313" key="1">
    <source>
        <dbReference type="EMBL" id="KAK9942606.1"/>
    </source>
</evidence>
<name>A0AAW1Y1P7_RUBAR</name>
<keyword evidence="2" id="KW-1185">Reference proteome</keyword>
<dbReference type="Proteomes" id="UP001457282">
    <property type="component" value="Unassembled WGS sequence"/>
</dbReference>
<gene>
    <name evidence="1" type="ORF">M0R45_008260</name>
</gene>